<dbReference type="Pfam" id="PF13672">
    <property type="entry name" value="PP2C_2"/>
    <property type="match status" value="1"/>
</dbReference>
<evidence type="ECO:0000313" key="4">
    <source>
        <dbReference type="Proteomes" id="UP000010472"/>
    </source>
</evidence>
<dbReference type="CDD" id="cd00143">
    <property type="entry name" value="PP2Cc"/>
    <property type="match status" value="1"/>
</dbReference>
<keyword evidence="1" id="KW-0472">Membrane</keyword>
<organism evidence="3 4">
    <name type="scientific">Crinalium epipsammum PCC 9333</name>
    <dbReference type="NCBI Taxonomy" id="1173022"/>
    <lineage>
        <taxon>Bacteria</taxon>
        <taxon>Bacillati</taxon>
        <taxon>Cyanobacteriota</taxon>
        <taxon>Cyanophyceae</taxon>
        <taxon>Gomontiellales</taxon>
        <taxon>Gomontiellaceae</taxon>
        <taxon>Crinalium</taxon>
    </lineage>
</organism>
<dbReference type="SMART" id="SM00331">
    <property type="entry name" value="PP2C_SIG"/>
    <property type="match status" value="1"/>
</dbReference>
<dbReference type="OrthoDB" id="495860at2"/>
<dbReference type="HOGENOM" id="CLU_017255_0_0_3"/>
<accession>K9VXD1</accession>
<keyword evidence="4" id="KW-1185">Reference proteome</keyword>
<feature type="domain" description="PPM-type phosphatase" evidence="2">
    <location>
        <begin position="277"/>
        <end position="563"/>
    </location>
</feature>
<proteinExistence type="predicted"/>
<dbReference type="Gene3D" id="3.60.40.10">
    <property type="entry name" value="PPM-type phosphatase domain"/>
    <property type="match status" value="1"/>
</dbReference>
<dbReference type="AlphaFoldDB" id="K9VXD1"/>
<dbReference type="STRING" id="1173022.Cri9333_1890"/>
<dbReference type="InterPro" id="IPR036457">
    <property type="entry name" value="PPM-type-like_dom_sf"/>
</dbReference>
<keyword evidence="1" id="KW-1133">Transmembrane helix</keyword>
<protein>
    <submittedName>
        <fullName evidence="3">Protein serine/threonine phosphatase</fullName>
    </submittedName>
</protein>
<dbReference type="NCBIfam" id="NF045510">
    <property type="entry name" value="4Cys_prefix_kin"/>
    <property type="match status" value="1"/>
</dbReference>
<gene>
    <name evidence="3" type="ORF">Cri9333_1890</name>
</gene>
<evidence type="ECO:0000256" key="1">
    <source>
        <dbReference type="SAM" id="Phobius"/>
    </source>
</evidence>
<evidence type="ECO:0000313" key="3">
    <source>
        <dbReference type="EMBL" id="AFZ12773.1"/>
    </source>
</evidence>
<dbReference type="SMART" id="SM00332">
    <property type="entry name" value="PP2Cc"/>
    <property type="match status" value="1"/>
</dbReference>
<dbReference type="Proteomes" id="UP000010472">
    <property type="component" value="Chromosome"/>
</dbReference>
<evidence type="ECO:0000259" key="2">
    <source>
        <dbReference type="PROSITE" id="PS51746"/>
    </source>
</evidence>
<dbReference type="KEGG" id="cep:Cri9333_1890"/>
<dbReference type="InterPro" id="IPR001932">
    <property type="entry name" value="PPM-type_phosphatase-like_dom"/>
</dbReference>
<name>K9VXD1_9CYAN</name>
<dbReference type="PATRIC" id="fig|1173022.3.peg.2039"/>
<dbReference type="eggNOG" id="COG0631">
    <property type="taxonomic scope" value="Bacteria"/>
</dbReference>
<keyword evidence="1" id="KW-0812">Transmembrane</keyword>
<dbReference type="PROSITE" id="PS51746">
    <property type="entry name" value="PPM_2"/>
    <property type="match status" value="1"/>
</dbReference>
<dbReference type="SUPFAM" id="SSF81606">
    <property type="entry name" value="PP2C-like"/>
    <property type="match status" value="1"/>
</dbReference>
<dbReference type="RefSeq" id="WP_015202890.1">
    <property type="nucleotide sequence ID" value="NC_019753.1"/>
</dbReference>
<reference evidence="3 4" key="1">
    <citation type="submission" date="2012-06" db="EMBL/GenBank/DDBJ databases">
        <title>Finished chromosome of genome of Crinalium epipsammum PCC 9333.</title>
        <authorList>
            <consortium name="US DOE Joint Genome Institute"/>
            <person name="Gugger M."/>
            <person name="Coursin T."/>
            <person name="Rippka R."/>
            <person name="Tandeau De Marsac N."/>
            <person name="Huntemann M."/>
            <person name="Wei C.-L."/>
            <person name="Han J."/>
            <person name="Detter J.C."/>
            <person name="Han C."/>
            <person name="Tapia R."/>
            <person name="Davenport K."/>
            <person name="Daligault H."/>
            <person name="Erkkila T."/>
            <person name="Gu W."/>
            <person name="Munk A.C.C."/>
            <person name="Teshima H."/>
            <person name="Xu Y."/>
            <person name="Chain P."/>
            <person name="Chen A."/>
            <person name="Krypides N."/>
            <person name="Mavromatis K."/>
            <person name="Markowitz V."/>
            <person name="Szeto E."/>
            <person name="Ivanova N."/>
            <person name="Mikhailova N."/>
            <person name="Ovchinnikova G."/>
            <person name="Pagani I."/>
            <person name="Pati A."/>
            <person name="Goodwin L."/>
            <person name="Peters L."/>
            <person name="Pitluck S."/>
            <person name="Woyke T."/>
            <person name="Kerfeld C."/>
        </authorList>
    </citation>
    <scope>NUCLEOTIDE SEQUENCE [LARGE SCALE GENOMIC DNA]</scope>
    <source>
        <strain evidence="3 4">PCC 9333</strain>
    </source>
</reference>
<sequence>MISSKPLIHCLNSACSRPLNPISNKFCESCHTPLVYRYLWAANISAKLIPPGELVNERYQVIDSQIWLDTHPNLPPQVSDSLPQAIVPYLRLYPHCLHLPQVYGYAVLNKRSTLDQVLLLENVPVDANGKLLPSIIQEWQEASPVRQVYWLWQILELWQPMAEQGVVSSLLVADNLRVEGWRVRLREFYADGVENAIANPQNNSSTQTFIPGAVKPTLEQLGSSWASWFNTPHKQLEEPLAAIYQQMQAGDASYSAIANSLNQLLLEQAALLPLSCLVASATDAGPGKQHNEDSYYPKNDDISALKNNNGKTASFYNEQLISHLSIVCDGIGGHEGGEVASQLAVQSLKLQVQARLTEVVADPDIITPDIVFEQLAAVIRVANNLIATRNDEQGRESRRRMATTLVMALQLPQQINTPKGVANSHELYIANLGDSRAYWITPKYCQQLTVDDDVATREVRSGKSLYRQALERQDAGALTQAMGIKDAEFLRPTVKRFIIEEDGLLLLCSDGVSDNRLVEQYLTDYAEPILAGKMSVESAVESLINLANQKNGHDNSSVVLSCCKVSPEEPIALEKRATTSLSAPVMVSAEFVEPANVYMDAELVTPEEAQPADIAQERNGKISLGAALALLILLIGVGAFGLTTWWLLSPQGVEMIRDRLFKQEQSPQQSQPFNVE</sequence>
<feature type="transmembrane region" description="Helical" evidence="1">
    <location>
        <begin position="624"/>
        <end position="648"/>
    </location>
</feature>
<dbReference type="EMBL" id="CP003620">
    <property type="protein sequence ID" value="AFZ12773.1"/>
    <property type="molecule type" value="Genomic_DNA"/>
</dbReference>